<dbReference type="EMBL" id="CAADRM010000141">
    <property type="protein sequence ID" value="VFU17892.1"/>
    <property type="molecule type" value="Genomic_DNA"/>
</dbReference>
<organism evidence="1">
    <name type="scientific">anaerobic digester metagenome</name>
    <dbReference type="NCBI Taxonomy" id="1263854"/>
    <lineage>
        <taxon>unclassified sequences</taxon>
        <taxon>metagenomes</taxon>
        <taxon>ecological metagenomes</taxon>
    </lineage>
</organism>
<proteinExistence type="predicted"/>
<gene>
    <name evidence="1" type="ORF">SCFA_740014</name>
</gene>
<evidence type="ECO:0000313" key="1">
    <source>
        <dbReference type="EMBL" id="VFU17892.1"/>
    </source>
</evidence>
<dbReference type="AlphaFoldDB" id="A0A485M440"/>
<reference evidence="1" key="1">
    <citation type="submission" date="2019-03" db="EMBL/GenBank/DDBJ databases">
        <authorList>
            <person name="Hao L."/>
        </authorList>
    </citation>
    <scope>NUCLEOTIDE SEQUENCE</scope>
</reference>
<accession>A0A485M440</accession>
<protein>
    <submittedName>
        <fullName evidence="1">Uncharacterized protein</fullName>
    </submittedName>
</protein>
<name>A0A485M440_9ZZZZ</name>
<sequence length="25" mass="3084">MKQAVLDMLGYRPKQSRRRVKMMFL</sequence>